<gene>
    <name evidence="1" type="ORF">NCTC10851_00916</name>
</gene>
<organism evidence="1 2">
    <name type="scientific">Actinobacillus seminis</name>
    <dbReference type="NCBI Taxonomy" id="722"/>
    <lineage>
        <taxon>Bacteria</taxon>
        <taxon>Pseudomonadati</taxon>
        <taxon>Pseudomonadota</taxon>
        <taxon>Gammaproteobacteria</taxon>
        <taxon>Pasteurellales</taxon>
        <taxon>Pasteurellaceae</taxon>
        <taxon>Actinobacillus</taxon>
    </lineage>
</organism>
<evidence type="ECO:0000313" key="1">
    <source>
        <dbReference type="EMBL" id="SUU35585.1"/>
    </source>
</evidence>
<dbReference type="AlphaFoldDB" id="A0A380VE36"/>
<evidence type="ECO:0000313" key="2">
    <source>
        <dbReference type="Proteomes" id="UP000254507"/>
    </source>
</evidence>
<dbReference type="Proteomes" id="UP000254507">
    <property type="component" value="Unassembled WGS sequence"/>
</dbReference>
<accession>A0A380VE36</accession>
<protein>
    <submittedName>
        <fullName evidence="1">Uncharacterized protein</fullName>
    </submittedName>
</protein>
<dbReference type="EMBL" id="UFSB01000001">
    <property type="protein sequence ID" value="SUU35585.1"/>
    <property type="molecule type" value="Genomic_DNA"/>
</dbReference>
<name>A0A380VE36_9PAST</name>
<sequence length="62" mass="7367">MRGILNSYLGLEGGKLWLKIIGYWYLIVRNIFKIQLLNILFELDKRLGFVRNIFKIQLLNIA</sequence>
<reference evidence="1 2" key="1">
    <citation type="submission" date="2018-06" db="EMBL/GenBank/DDBJ databases">
        <authorList>
            <consortium name="Pathogen Informatics"/>
            <person name="Doyle S."/>
        </authorList>
    </citation>
    <scope>NUCLEOTIDE SEQUENCE [LARGE SCALE GENOMIC DNA]</scope>
    <source>
        <strain evidence="1 2">NCTC10851</strain>
    </source>
</reference>
<proteinExistence type="predicted"/>